<reference evidence="2" key="1">
    <citation type="submission" date="2020-08" db="EMBL/GenBank/DDBJ databases">
        <title>Genome sequencing and assembly of the red palm weevil Rhynchophorus ferrugineus.</title>
        <authorList>
            <person name="Dias G.B."/>
            <person name="Bergman C.M."/>
            <person name="Manee M."/>
        </authorList>
    </citation>
    <scope>NUCLEOTIDE SEQUENCE</scope>
    <source>
        <strain evidence="2">AA-2017</strain>
        <tissue evidence="2">Whole larva</tissue>
    </source>
</reference>
<name>A0A834IU21_RHYFE</name>
<feature type="compositionally biased region" description="Polar residues" evidence="1">
    <location>
        <begin position="62"/>
        <end position="74"/>
    </location>
</feature>
<feature type="region of interest" description="Disordered" evidence="1">
    <location>
        <begin position="1"/>
        <end position="172"/>
    </location>
</feature>
<dbReference type="AlphaFoldDB" id="A0A834IU21"/>
<evidence type="ECO:0000313" key="2">
    <source>
        <dbReference type="EMBL" id="KAF7283883.1"/>
    </source>
</evidence>
<gene>
    <name evidence="2" type="ORF">GWI33_022914</name>
</gene>
<comment type="caution">
    <text evidence="2">The sequence shown here is derived from an EMBL/GenBank/DDBJ whole genome shotgun (WGS) entry which is preliminary data.</text>
</comment>
<evidence type="ECO:0000313" key="3">
    <source>
        <dbReference type="Proteomes" id="UP000625711"/>
    </source>
</evidence>
<feature type="compositionally biased region" description="Polar residues" evidence="1">
    <location>
        <begin position="152"/>
        <end position="162"/>
    </location>
</feature>
<accession>A0A834IU21</accession>
<sequence>MESQKGLPEVAGDNQVNLKQMYEESRKESARLQEQVAHLSTQIDPKEKEAHANEPPREETKNNTINSQRKNQPLSRPWLTPTPSTREAAKSANVKTLKQPIPKTSAEAKQSTVTNTQPTPPQTSAWGKGGGRRLANILANSGQAAQQAKIWNPQSQNNQTSKRFLRKLQQCS</sequence>
<dbReference type="Proteomes" id="UP000625711">
    <property type="component" value="Unassembled WGS sequence"/>
</dbReference>
<keyword evidence="3" id="KW-1185">Reference proteome</keyword>
<evidence type="ECO:0000256" key="1">
    <source>
        <dbReference type="SAM" id="MobiDB-lite"/>
    </source>
</evidence>
<organism evidence="2 3">
    <name type="scientific">Rhynchophorus ferrugineus</name>
    <name type="common">Red palm weevil</name>
    <name type="synonym">Curculio ferrugineus</name>
    <dbReference type="NCBI Taxonomy" id="354439"/>
    <lineage>
        <taxon>Eukaryota</taxon>
        <taxon>Metazoa</taxon>
        <taxon>Ecdysozoa</taxon>
        <taxon>Arthropoda</taxon>
        <taxon>Hexapoda</taxon>
        <taxon>Insecta</taxon>
        <taxon>Pterygota</taxon>
        <taxon>Neoptera</taxon>
        <taxon>Endopterygota</taxon>
        <taxon>Coleoptera</taxon>
        <taxon>Polyphaga</taxon>
        <taxon>Cucujiformia</taxon>
        <taxon>Curculionidae</taxon>
        <taxon>Dryophthorinae</taxon>
        <taxon>Rhynchophorus</taxon>
    </lineage>
</organism>
<feature type="compositionally biased region" description="Basic and acidic residues" evidence="1">
    <location>
        <begin position="21"/>
        <end position="31"/>
    </location>
</feature>
<dbReference type="EMBL" id="JAACXV010000086">
    <property type="protein sequence ID" value="KAF7283883.1"/>
    <property type="molecule type" value="Genomic_DNA"/>
</dbReference>
<protein>
    <submittedName>
        <fullName evidence="2">Uncharacterized protein</fullName>
    </submittedName>
</protein>
<proteinExistence type="predicted"/>
<feature type="compositionally biased region" description="Basic and acidic residues" evidence="1">
    <location>
        <begin position="44"/>
        <end position="61"/>
    </location>
</feature>